<dbReference type="GO" id="GO:0004560">
    <property type="term" value="F:alpha-L-fucosidase activity"/>
    <property type="evidence" value="ECO:0007669"/>
    <property type="project" value="TreeGrafter"/>
</dbReference>
<dbReference type="Pfam" id="PF22124">
    <property type="entry name" value="Glyco_hydro_95_cat"/>
    <property type="match status" value="1"/>
</dbReference>
<protein>
    <recommendedName>
        <fullName evidence="6">Alpha-L-fucosidase 2</fullName>
    </recommendedName>
</protein>
<dbReference type="PANTHER" id="PTHR31084:SF0">
    <property type="entry name" value="ALPHA-L-FUCOSIDASE 2"/>
    <property type="match status" value="1"/>
</dbReference>
<reference evidence="4 5" key="1">
    <citation type="submission" date="2017-11" db="EMBL/GenBank/DDBJ databases">
        <title>Genomic Encyclopedia of Archaeal and Bacterial Type Strains, Phase II (KMG-II): From Individual Species to Whole Genera.</title>
        <authorList>
            <person name="Goeker M."/>
        </authorList>
    </citation>
    <scope>NUCLEOTIDE SEQUENCE [LARGE SCALE GENOMIC DNA]</scope>
    <source>
        <strain evidence="4 5">DSM 25625</strain>
    </source>
</reference>
<dbReference type="Pfam" id="PF21307">
    <property type="entry name" value="Glyco_hydro_95_C"/>
    <property type="match status" value="1"/>
</dbReference>
<dbReference type="Gene3D" id="1.50.10.10">
    <property type="match status" value="1"/>
</dbReference>
<dbReference type="GO" id="GO:0005975">
    <property type="term" value="P:carbohydrate metabolic process"/>
    <property type="evidence" value="ECO:0007669"/>
    <property type="project" value="InterPro"/>
</dbReference>
<dbReference type="EMBL" id="PGFB01000001">
    <property type="protein sequence ID" value="PJJ65103.1"/>
    <property type="molecule type" value="Genomic_DNA"/>
</dbReference>
<organism evidence="4 5">
    <name type="scientific">Compostimonas suwonensis</name>
    <dbReference type="NCBI Taxonomy" id="1048394"/>
    <lineage>
        <taxon>Bacteria</taxon>
        <taxon>Bacillati</taxon>
        <taxon>Actinomycetota</taxon>
        <taxon>Actinomycetes</taxon>
        <taxon>Micrococcales</taxon>
        <taxon>Microbacteriaceae</taxon>
        <taxon>Compostimonas</taxon>
    </lineage>
</organism>
<keyword evidence="5" id="KW-1185">Reference proteome</keyword>
<evidence type="ECO:0000256" key="1">
    <source>
        <dbReference type="SAM" id="MobiDB-lite"/>
    </source>
</evidence>
<name>A0A2M9C3I5_9MICO</name>
<proteinExistence type="predicted"/>
<evidence type="ECO:0000313" key="5">
    <source>
        <dbReference type="Proteomes" id="UP000230161"/>
    </source>
</evidence>
<dbReference type="InterPro" id="IPR054363">
    <property type="entry name" value="GH95_cat"/>
</dbReference>
<evidence type="ECO:0000259" key="2">
    <source>
        <dbReference type="Pfam" id="PF21307"/>
    </source>
</evidence>
<evidence type="ECO:0000259" key="3">
    <source>
        <dbReference type="Pfam" id="PF22124"/>
    </source>
</evidence>
<comment type="caution">
    <text evidence="4">The sequence shown here is derived from an EMBL/GenBank/DDBJ whole genome shotgun (WGS) entry which is preliminary data.</text>
</comment>
<dbReference type="SUPFAM" id="SSF48208">
    <property type="entry name" value="Six-hairpin glycosidases"/>
    <property type="match status" value="1"/>
</dbReference>
<dbReference type="InterPro" id="IPR012341">
    <property type="entry name" value="6hp_glycosidase-like_sf"/>
</dbReference>
<feature type="domain" description="Glycosyl hydrolase family 95 catalytic" evidence="3">
    <location>
        <begin position="34"/>
        <end position="448"/>
    </location>
</feature>
<dbReference type="Proteomes" id="UP000230161">
    <property type="component" value="Unassembled WGS sequence"/>
</dbReference>
<feature type="compositionally biased region" description="Pro residues" evidence="1">
    <location>
        <begin position="21"/>
        <end position="32"/>
    </location>
</feature>
<feature type="domain" description="Alpha fucosidase A-like C-terminal" evidence="2">
    <location>
        <begin position="454"/>
        <end position="521"/>
    </location>
</feature>
<accession>A0A2M9C3I5</accession>
<dbReference type="AlphaFoldDB" id="A0A2M9C3I5"/>
<gene>
    <name evidence="4" type="ORF">CLV54_0130</name>
</gene>
<dbReference type="InterPro" id="IPR049053">
    <property type="entry name" value="AFCA-like_C"/>
</dbReference>
<dbReference type="PANTHER" id="PTHR31084">
    <property type="entry name" value="ALPHA-L-FUCOSIDASE 2"/>
    <property type="match status" value="1"/>
</dbReference>
<evidence type="ECO:0008006" key="6">
    <source>
        <dbReference type="Google" id="ProtNLM"/>
    </source>
</evidence>
<feature type="region of interest" description="Disordered" evidence="1">
    <location>
        <begin position="1"/>
        <end position="32"/>
    </location>
</feature>
<evidence type="ECO:0000313" key="4">
    <source>
        <dbReference type="EMBL" id="PJJ65103.1"/>
    </source>
</evidence>
<dbReference type="InterPro" id="IPR008928">
    <property type="entry name" value="6-hairpin_glycosidase_sf"/>
</dbReference>
<sequence>MSPGADHGRLTASRRRTYSAPPRPVSACPFPPSRADHVAASTALHERFSLRLRAADELRDTPTVVPEVLGRARRGDADTRLLVELFVNYCRYLLASSSRPGTLPSNLQGIWNAQRWPNWESDFHPNINLQLNYWPADPMGLPECVEPLADWLETARRNGEITARETYAVENGWTMNHISNAWGFTAPGAGVFGIWPMGGAWMTISLYDHYLFTQDIDFLRERVYPLMKGAAEFFFDFLVEAPAGSPVAGRLVTVPSNSPENSFRDRDGAEAFITYGATMDSMIVSDLFTSTIDALTVLRRQQPDLDLGLDERLAATRARLVPVRISPTTGGIQEWAEDYEEVDPGHRHVSPLYDAFPRRRISYAKSPELAAAAARTIARKFASGYEEEGWSLGWIAAIFARLEDGDGALDCVERLLRHLLFQNLFVEAHMHPQVGDMQGVPTAVLEMLAFGDVDRIELLPALPAAWPEGEVRGLRLRGNRELTMSWRESRLLRAEIVHHSTGARPEILVKTDGDYTITHVGGTTTIAP</sequence>